<evidence type="ECO:0000256" key="1">
    <source>
        <dbReference type="SAM" id="Phobius"/>
    </source>
</evidence>
<keyword evidence="4" id="KW-1185">Reference proteome</keyword>
<keyword evidence="1" id="KW-1133">Transmembrane helix</keyword>
<dbReference type="AlphaFoldDB" id="A0A2U1MLW7"/>
<protein>
    <submittedName>
        <fullName evidence="3">DUF659 domain-containing protein</fullName>
    </submittedName>
</protein>
<dbReference type="GO" id="GO:0046983">
    <property type="term" value="F:protein dimerization activity"/>
    <property type="evidence" value="ECO:0007669"/>
    <property type="project" value="InterPro"/>
</dbReference>
<gene>
    <name evidence="3" type="ORF">CTI12_AA364950</name>
</gene>
<name>A0A2U1MLW7_ARTAN</name>
<reference evidence="3 4" key="1">
    <citation type="journal article" date="2018" name="Mol. Plant">
        <title>The genome of Artemisia annua provides insight into the evolution of Asteraceae family and artemisinin biosynthesis.</title>
        <authorList>
            <person name="Shen Q."/>
            <person name="Zhang L."/>
            <person name="Liao Z."/>
            <person name="Wang S."/>
            <person name="Yan T."/>
            <person name="Shi P."/>
            <person name="Liu M."/>
            <person name="Fu X."/>
            <person name="Pan Q."/>
            <person name="Wang Y."/>
            <person name="Lv Z."/>
            <person name="Lu X."/>
            <person name="Zhang F."/>
            <person name="Jiang W."/>
            <person name="Ma Y."/>
            <person name="Chen M."/>
            <person name="Hao X."/>
            <person name="Li L."/>
            <person name="Tang Y."/>
            <person name="Lv G."/>
            <person name="Zhou Y."/>
            <person name="Sun X."/>
            <person name="Brodelius P.E."/>
            <person name="Rose J.K.C."/>
            <person name="Tang K."/>
        </authorList>
    </citation>
    <scope>NUCLEOTIDE SEQUENCE [LARGE SCALE GENOMIC DNA]</scope>
    <source>
        <strain evidence="4">cv. Huhao1</strain>
        <tissue evidence="3">Leaf</tissue>
    </source>
</reference>
<keyword evidence="1" id="KW-0472">Membrane</keyword>
<dbReference type="EMBL" id="PKPP01004905">
    <property type="protein sequence ID" value="PWA62270.1"/>
    <property type="molecule type" value="Genomic_DNA"/>
</dbReference>
<accession>A0A2U1MLW7</accession>
<dbReference type="Pfam" id="PF05699">
    <property type="entry name" value="Dimer_Tnp_hAT"/>
    <property type="match status" value="1"/>
</dbReference>
<feature type="domain" description="HAT C-terminal dimerisation" evidence="2">
    <location>
        <begin position="207"/>
        <end position="258"/>
    </location>
</feature>
<feature type="transmembrane region" description="Helical" evidence="1">
    <location>
        <begin position="166"/>
        <end position="191"/>
    </location>
</feature>
<evidence type="ECO:0000313" key="3">
    <source>
        <dbReference type="EMBL" id="PWA62270.1"/>
    </source>
</evidence>
<comment type="caution">
    <text evidence="3">The sequence shown here is derived from an EMBL/GenBank/DDBJ whole genome shotgun (WGS) entry which is preliminary data.</text>
</comment>
<sequence length="274" mass="30165">MDRGRRKTRSLLCGLAAREKNIDGKVLMKDGVDVSNTCMANDGVQSATIATVHANVGQVEVGDGTVHDGTVHDEAAGVDTNLSSPKTHGEEIKNPISFASVITSRSVINKEKEYDVDLPNEPNAMEANVTSTSVPIHILGVLSFVRNLKIAIGRWRLVPRRFPGRLVFGLAYLICLLGVLISLVYVLAVVVKTKEHEAKRCINLAKLCEILVELNKHETYSLLDILTRLILTLPVSNATNERSLSAMKLFKIQLRNKMANKFLAELGRSHRKGY</sequence>
<evidence type="ECO:0000313" key="4">
    <source>
        <dbReference type="Proteomes" id="UP000245207"/>
    </source>
</evidence>
<proteinExistence type="predicted"/>
<dbReference type="InterPro" id="IPR008906">
    <property type="entry name" value="HATC_C_dom"/>
</dbReference>
<organism evidence="3 4">
    <name type="scientific">Artemisia annua</name>
    <name type="common">Sweet wormwood</name>
    <dbReference type="NCBI Taxonomy" id="35608"/>
    <lineage>
        <taxon>Eukaryota</taxon>
        <taxon>Viridiplantae</taxon>
        <taxon>Streptophyta</taxon>
        <taxon>Embryophyta</taxon>
        <taxon>Tracheophyta</taxon>
        <taxon>Spermatophyta</taxon>
        <taxon>Magnoliopsida</taxon>
        <taxon>eudicotyledons</taxon>
        <taxon>Gunneridae</taxon>
        <taxon>Pentapetalae</taxon>
        <taxon>asterids</taxon>
        <taxon>campanulids</taxon>
        <taxon>Asterales</taxon>
        <taxon>Asteraceae</taxon>
        <taxon>Asteroideae</taxon>
        <taxon>Anthemideae</taxon>
        <taxon>Artemisiinae</taxon>
        <taxon>Artemisia</taxon>
    </lineage>
</organism>
<keyword evidence="1" id="KW-0812">Transmembrane</keyword>
<dbReference type="Proteomes" id="UP000245207">
    <property type="component" value="Unassembled WGS sequence"/>
</dbReference>
<evidence type="ECO:0000259" key="2">
    <source>
        <dbReference type="Pfam" id="PF05699"/>
    </source>
</evidence>